<sequence length="84" mass="9949">LFVFQLTHGKKYESDIEENFRLKIYMENKRRIAQHNAYYESGKVSFKLDMNHFGDMVSPARSYKGHSYNNSLSGQEQPDIQKRT</sequence>
<protein>
    <submittedName>
        <fullName evidence="4">Cathepsin L</fullName>
    </submittedName>
</protein>
<dbReference type="KEGG" id="dci:113473770"/>
<dbReference type="STRING" id="121845.A0A3Q0JQA2"/>
<name>A0A3Q0JQA2_DIACI</name>
<feature type="compositionally biased region" description="Polar residues" evidence="1">
    <location>
        <begin position="67"/>
        <end position="78"/>
    </location>
</feature>
<feature type="domain" description="Cathepsin propeptide inhibitor" evidence="2">
    <location>
        <begin position="4"/>
        <end position="56"/>
    </location>
</feature>
<proteinExistence type="predicted"/>
<dbReference type="Gene3D" id="1.10.287.2250">
    <property type="match status" value="1"/>
</dbReference>
<dbReference type="Proteomes" id="UP000079169">
    <property type="component" value="Unplaced"/>
</dbReference>
<dbReference type="Pfam" id="PF08246">
    <property type="entry name" value="Inhibitor_I29"/>
    <property type="match status" value="1"/>
</dbReference>
<organism evidence="3 4">
    <name type="scientific">Diaphorina citri</name>
    <name type="common">Asian citrus psyllid</name>
    <dbReference type="NCBI Taxonomy" id="121845"/>
    <lineage>
        <taxon>Eukaryota</taxon>
        <taxon>Metazoa</taxon>
        <taxon>Ecdysozoa</taxon>
        <taxon>Arthropoda</taxon>
        <taxon>Hexapoda</taxon>
        <taxon>Insecta</taxon>
        <taxon>Pterygota</taxon>
        <taxon>Neoptera</taxon>
        <taxon>Paraneoptera</taxon>
        <taxon>Hemiptera</taxon>
        <taxon>Sternorrhyncha</taxon>
        <taxon>Psylloidea</taxon>
        <taxon>Psyllidae</taxon>
        <taxon>Diaphorininae</taxon>
        <taxon>Diaphorina</taxon>
    </lineage>
</organism>
<dbReference type="SMART" id="SM00848">
    <property type="entry name" value="Inhibitor_I29"/>
    <property type="match status" value="1"/>
</dbReference>
<evidence type="ECO:0000256" key="1">
    <source>
        <dbReference type="SAM" id="MobiDB-lite"/>
    </source>
</evidence>
<reference evidence="4" key="1">
    <citation type="submission" date="2025-08" db="UniProtKB">
        <authorList>
            <consortium name="RefSeq"/>
        </authorList>
    </citation>
    <scope>IDENTIFICATION</scope>
</reference>
<accession>A0A3Q0JQA2</accession>
<feature type="region of interest" description="Disordered" evidence="1">
    <location>
        <begin position="64"/>
        <end position="84"/>
    </location>
</feature>
<gene>
    <name evidence="4" type="primary">LOC113473770</name>
</gene>
<dbReference type="InterPro" id="IPR038765">
    <property type="entry name" value="Papain-like_cys_pep_sf"/>
</dbReference>
<dbReference type="PaxDb" id="121845-A0A3Q0JQA2"/>
<dbReference type="InterPro" id="IPR013201">
    <property type="entry name" value="Prot_inhib_I29"/>
</dbReference>
<dbReference type="AlphaFoldDB" id="A0A3Q0JQA2"/>
<keyword evidence="3" id="KW-1185">Reference proteome</keyword>
<dbReference type="SUPFAM" id="SSF54001">
    <property type="entry name" value="Cysteine proteinases"/>
    <property type="match status" value="1"/>
</dbReference>
<dbReference type="GeneID" id="113473770"/>
<evidence type="ECO:0000259" key="2">
    <source>
        <dbReference type="SMART" id="SM00848"/>
    </source>
</evidence>
<dbReference type="RefSeq" id="XP_026689025.1">
    <property type="nucleotide sequence ID" value="XM_026833224.1"/>
</dbReference>
<feature type="non-terminal residue" evidence="4">
    <location>
        <position position="1"/>
    </location>
</feature>
<evidence type="ECO:0000313" key="4">
    <source>
        <dbReference type="RefSeq" id="XP_026689025.1"/>
    </source>
</evidence>
<evidence type="ECO:0000313" key="3">
    <source>
        <dbReference type="Proteomes" id="UP000079169"/>
    </source>
</evidence>